<dbReference type="GO" id="GO:0003723">
    <property type="term" value="F:RNA binding"/>
    <property type="evidence" value="ECO:0007669"/>
    <property type="project" value="TreeGrafter"/>
</dbReference>
<dbReference type="SUPFAM" id="SSF53098">
    <property type="entry name" value="Ribonuclease H-like"/>
    <property type="match status" value="1"/>
</dbReference>
<evidence type="ECO:0000313" key="3">
    <source>
        <dbReference type="EMBL" id="GAA0162445.1"/>
    </source>
</evidence>
<dbReference type="InterPro" id="IPR051181">
    <property type="entry name" value="CAF1_poly(A)_ribonucleases"/>
</dbReference>
<comment type="similarity">
    <text evidence="2">Belongs to the CAF1 family.</text>
</comment>
<protein>
    <submittedName>
        <fullName evidence="3">mRNA polyadenylation factor</fullName>
    </submittedName>
</protein>
<evidence type="ECO:0000313" key="4">
    <source>
        <dbReference type="Proteomes" id="UP001454036"/>
    </source>
</evidence>
<keyword evidence="4" id="KW-1185">Reference proteome</keyword>
<gene>
    <name evidence="3" type="ORF">LIER_18535</name>
</gene>
<dbReference type="PANTHER" id="PTHR15092">
    <property type="entry name" value="POLY A -SPECIFIC RIBONUCLEASE/TARGET OF EGR1, MEMBER 1"/>
    <property type="match status" value="1"/>
</dbReference>
<sequence length="112" mass="12819">MTPQILQRRLLCTKTTPLLHPNLLLKQVTKSNFPKSLQDLKTHISQSDLISISLQKTGAFCSSWQRVVPFDTTEIAYLKCKYAAERFQVLQFAVCPFSVKESKIIAYPYVLL</sequence>
<accession>A0AAV3QEC2</accession>
<evidence type="ECO:0000256" key="1">
    <source>
        <dbReference type="ARBA" id="ARBA00001968"/>
    </source>
</evidence>
<dbReference type="InterPro" id="IPR006941">
    <property type="entry name" value="RNase_CAF1"/>
</dbReference>
<dbReference type="InterPro" id="IPR036397">
    <property type="entry name" value="RNaseH_sf"/>
</dbReference>
<dbReference type="GO" id="GO:0000175">
    <property type="term" value="F:3'-5'-RNA exonuclease activity"/>
    <property type="evidence" value="ECO:0007669"/>
    <property type="project" value="TreeGrafter"/>
</dbReference>
<dbReference type="EMBL" id="BAABME010004457">
    <property type="protein sequence ID" value="GAA0162445.1"/>
    <property type="molecule type" value="Genomic_DNA"/>
</dbReference>
<evidence type="ECO:0000256" key="2">
    <source>
        <dbReference type="ARBA" id="ARBA00008372"/>
    </source>
</evidence>
<dbReference type="Gene3D" id="3.30.420.10">
    <property type="entry name" value="Ribonuclease H-like superfamily/Ribonuclease H"/>
    <property type="match status" value="1"/>
</dbReference>
<dbReference type="Pfam" id="PF04857">
    <property type="entry name" value="CAF1"/>
    <property type="match status" value="1"/>
</dbReference>
<comment type="caution">
    <text evidence="3">The sequence shown here is derived from an EMBL/GenBank/DDBJ whole genome shotgun (WGS) entry which is preliminary data.</text>
</comment>
<organism evidence="3 4">
    <name type="scientific">Lithospermum erythrorhizon</name>
    <name type="common">Purple gromwell</name>
    <name type="synonym">Lithospermum officinale var. erythrorhizon</name>
    <dbReference type="NCBI Taxonomy" id="34254"/>
    <lineage>
        <taxon>Eukaryota</taxon>
        <taxon>Viridiplantae</taxon>
        <taxon>Streptophyta</taxon>
        <taxon>Embryophyta</taxon>
        <taxon>Tracheophyta</taxon>
        <taxon>Spermatophyta</taxon>
        <taxon>Magnoliopsida</taxon>
        <taxon>eudicotyledons</taxon>
        <taxon>Gunneridae</taxon>
        <taxon>Pentapetalae</taxon>
        <taxon>asterids</taxon>
        <taxon>lamiids</taxon>
        <taxon>Boraginales</taxon>
        <taxon>Boraginaceae</taxon>
        <taxon>Boraginoideae</taxon>
        <taxon>Lithospermeae</taxon>
        <taxon>Lithospermum</taxon>
    </lineage>
</organism>
<dbReference type="InterPro" id="IPR012337">
    <property type="entry name" value="RNaseH-like_sf"/>
</dbReference>
<comment type="cofactor">
    <cofactor evidence="1">
        <name>a divalent metal cation</name>
        <dbReference type="ChEBI" id="CHEBI:60240"/>
    </cofactor>
</comment>
<dbReference type="Proteomes" id="UP001454036">
    <property type="component" value="Unassembled WGS sequence"/>
</dbReference>
<name>A0AAV3QEC2_LITER</name>
<dbReference type="PANTHER" id="PTHR15092:SF42">
    <property type="entry name" value="POLY(A)-SPECIFIC RIBONUCLEASE PARN-LIKE"/>
    <property type="match status" value="1"/>
</dbReference>
<reference evidence="3 4" key="1">
    <citation type="submission" date="2024-01" db="EMBL/GenBank/DDBJ databases">
        <title>The complete chloroplast genome sequence of Lithospermum erythrorhizon: insights into the phylogenetic relationship among Boraginaceae species and the maternal lineages of purple gromwells.</title>
        <authorList>
            <person name="Okada T."/>
            <person name="Watanabe K."/>
        </authorList>
    </citation>
    <scope>NUCLEOTIDE SEQUENCE [LARGE SCALE GENOMIC DNA]</scope>
</reference>
<proteinExistence type="inferred from homology"/>
<dbReference type="AlphaFoldDB" id="A0AAV3QEC2"/>